<dbReference type="Gene3D" id="1.10.10.580">
    <property type="entry name" value="Structural maintenance of chromosome 1. Chain E"/>
    <property type="match status" value="1"/>
</dbReference>
<dbReference type="InterPro" id="IPR023093">
    <property type="entry name" value="ScpA-like_C"/>
</dbReference>
<organism evidence="2 3">
    <name type="scientific">Candidatus Uhrbacteria bacterium CG_4_9_14_3_um_filter_50_9</name>
    <dbReference type="NCBI Taxonomy" id="1975035"/>
    <lineage>
        <taxon>Bacteria</taxon>
        <taxon>Candidatus Uhriibacteriota</taxon>
    </lineage>
</organism>
<sequence>MGFEVNLAKFDGPMHVLLELIESQELPITEVSLSQVTEAYLAYIDEHVPPPEELADFLILATRLLLIKSRAILPMETEEEVEDASTLALQLRLYKEFVDASKHLELLFEGDVKSFPRGKADVVKAGGVEVSPGLTVSALQEAFSSLLKRLEPFFKLQQTALERVVSVKERLREIHDAVLSRAKMTFRDVVKGGASRIDVVVSFLALLELVKQRVVRVTQQDTFNDIEITRVD</sequence>
<dbReference type="PANTHER" id="PTHR33969:SF2">
    <property type="entry name" value="SEGREGATION AND CONDENSATION PROTEIN A"/>
    <property type="match status" value="1"/>
</dbReference>
<name>A0A2M7XEL2_9BACT</name>
<comment type="caution">
    <text evidence="2">The sequence shown here is derived from an EMBL/GenBank/DDBJ whole genome shotgun (WGS) entry which is preliminary data.</text>
</comment>
<reference evidence="3" key="1">
    <citation type="submission" date="2017-09" db="EMBL/GenBank/DDBJ databases">
        <title>Depth-based differentiation of microbial function through sediment-hosted aquifers and enrichment of novel symbionts in the deep terrestrial subsurface.</title>
        <authorList>
            <person name="Probst A.J."/>
            <person name="Ladd B."/>
            <person name="Jarett J.K."/>
            <person name="Geller-Mcgrath D.E."/>
            <person name="Sieber C.M.K."/>
            <person name="Emerson J.B."/>
            <person name="Anantharaman K."/>
            <person name="Thomas B.C."/>
            <person name="Malmstrom R."/>
            <person name="Stieglmeier M."/>
            <person name="Klingl A."/>
            <person name="Woyke T."/>
            <person name="Ryan C.M."/>
            <person name="Banfield J.F."/>
        </authorList>
    </citation>
    <scope>NUCLEOTIDE SEQUENCE [LARGE SCALE GENOMIC DNA]</scope>
</reference>
<gene>
    <name evidence="2" type="ORF">CO174_00380</name>
</gene>
<dbReference type="AlphaFoldDB" id="A0A2M7XEL2"/>
<evidence type="ECO:0000313" key="3">
    <source>
        <dbReference type="Proteomes" id="UP000229385"/>
    </source>
</evidence>
<dbReference type="PANTHER" id="PTHR33969">
    <property type="entry name" value="SEGREGATION AND CONDENSATION PROTEIN A"/>
    <property type="match status" value="1"/>
</dbReference>
<proteinExistence type="predicted"/>
<dbReference type="Proteomes" id="UP000229385">
    <property type="component" value="Unassembled WGS sequence"/>
</dbReference>
<dbReference type="EMBL" id="PFWU01000004">
    <property type="protein sequence ID" value="PJA46308.1"/>
    <property type="molecule type" value="Genomic_DNA"/>
</dbReference>
<dbReference type="Gene3D" id="6.10.250.2410">
    <property type="match status" value="1"/>
</dbReference>
<dbReference type="InterPro" id="IPR003768">
    <property type="entry name" value="ScpA"/>
</dbReference>
<protein>
    <recommendedName>
        <fullName evidence="1">Segregation and condensation protein A</fullName>
    </recommendedName>
</protein>
<accession>A0A2M7XEL2</accession>
<evidence type="ECO:0000256" key="1">
    <source>
        <dbReference type="ARBA" id="ARBA00044777"/>
    </source>
</evidence>
<dbReference type="Pfam" id="PF02616">
    <property type="entry name" value="SMC_ScpA"/>
    <property type="match status" value="1"/>
</dbReference>
<evidence type="ECO:0000313" key="2">
    <source>
        <dbReference type="EMBL" id="PJA46308.1"/>
    </source>
</evidence>